<reference evidence="2" key="1">
    <citation type="submission" date="2017-09" db="EMBL/GenBank/DDBJ databases">
        <title>Depth-based differentiation of microbial function through sediment-hosted aquifers and enrichment of novel symbionts in the deep terrestrial subsurface.</title>
        <authorList>
            <person name="Probst A.J."/>
            <person name="Ladd B."/>
            <person name="Jarett J.K."/>
            <person name="Geller-Mcgrath D.E."/>
            <person name="Sieber C.M.K."/>
            <person name="Emerson J.B."/>
            <person name="Anantharaman K."/>
            <person name="Thomas B.C."/>
            <person name="Malmstrom R."/>
            <person name="Stieglmeier M."/>
            <person name="Klingl A."/>
            <person name="Woyke T."/>
            <person name="Ryan C.M."/>
            <person name="Banfield J.F."/>
        </authorList>
    </citation>
    <scope>NUCLEOTIDE SEQUENCE [LARGE SCALE GENOMIC DNA]</scope>
</reference>
<name>A0A2M8LI09_9BACT</name>
<dbReference type="AlphaFoldDB" id="A0A2M8LI09"/>
<evidence type="ECO:0000313" key="1">
    <source>
        <dbReference type="EMBL" id="PJE77071.1"/>
    </source>
</evidence>
<dbReference type="EMBL" id="PFEU01000007">
    <property type="protein sequence ID" value="PJE77071.1"/>
    <property type="molecule type" value="Genomic_DNA"/>
</dbReference>
<protein>
    <submittedName>
        <fullName evidence="1">Uncharacterized protein</fullName>
    </submittedName>
</protein>
<dbReference type="Proteomes" id="UP000231436">
    <property type="component" value="Unassembled WGS sequence"/>
</dbReference>
<accession>A0A2M8LI09</accession>
<comment type="caution">
    <text evidence="1">The sequence shown here is derived from an EMBL/GenBank/DDBJ whole genome shotgun (WGS) entry which is preliminary data.</text>
</comment>
<organism evidence="1 2">
    <name type="scientific">Candidatus Uhrbacteria bacterium CG10_big_fil_rev_8_21_14_0_10_48_16</name>
    <dbReference type="NCBI Taxonomy" id="1975038"/>
    <lineage>
        <taxon>Bacteria</taxon>
        <taxon>Candidatus Uhriibacteriota</taxon>
    </lineage>
</organism>
<proteinExistence type="predicted"/>
<sequence>MFAKGQLELEHGTRLKRWAEDPKVNALIEVFVAPAREFMGNSRTNEGLAECAFEFDASLKTSLLTFSAHRCSFVHEVALELG</sequence>
<gene>
    <name evidence="1" type="ORF">COV05_01490</name>
</gene>
<evidence type="ECO:0000313" key="2">
    <source>
        <dbReference type="Proteomes" id="UP000231436"/>
    </source>
</evidence>